<evidence type="ECO:0000313" key="5">
    <source>
        <dbReference type="Proteomes" id="UP000316798"/>
    </source>
</evidence>
<keyword evidence="3" id="KW-0413">Isomerase</keyword>
<dbReference type="GO" id="GO:0005996">
    <property type="term" value="P:monosaccharide metabolic process"/>
    <property type="evidence" value="ECO:0007669"/>
    <property type="project" value="InterPro"/>
</dbReference>
<accession>A0A515D9N5</accession>
<evidence type="ECO:0000256" key="1">
    <source>
        <dbReference type="ARBA" id="ARBA00000223"/>
    </source>
</evidence>
<dbReference type="InterPro" id="IPR023750">
    <property type="entry name" value="RbsD-like_sf"/>
</dbReference>
<gene>
    <name evidence="4" type="ORF">EUB48_07320</name>
</gene>
<dbReference type="Gene3D" id="3.40.1650.10">
    <property type="entry name" value="RbsD-like domain"/>
    <property type="match status" value="1"/>
</dbReference>
<dbReference type="InterPro" id="IPR007721">
    <property type="entry name" value="RbsD_FucU"/>
</dbReference>
<protein>
    <recommendedName>
        <fullName evidence="2">D-ribose pyranase</fullName>
        <ecNumber evidence="2">5.4.99.62</ecNumber>
    </recommendedName>
</protein>
<proteinExistence type="predicted"/>
<evidence type="ECO:0000256" key="3">
    <source>
        <dbReference type="ARBA" id="ARBA00023235"/>
    </source>
</evidence>
<evidence type="ECO:0000256" key="2">
    <source>
        <dbReference type="ARBA" id="ARBA00012862"/>
    </source>
</evidence>
<organism evidence="4 5">
    <name type="scientific">Rhodoferax sediminis</name>
    <dbReference type="NCBI Taxonomy" id="2509614"/>
    <lineage>
        <taxon>Bacteria</taxon>
        <taxon>Pseudomonadati</taxon>
        <taxon>Pseudomonadota</taxon>
        <taxon>Betaproteobacteria</taxon>
        <taxon>Burkholderiales</taxon>
        <taxon>Comamonadaceae</taxon>
        <taxon>Rhodoferax</taxon>
    </lineage>
</organism>
<comment type="catalytic activity">
    <reaction evidence="1">
        <text>beta-D-ribopyranose = beta-D-ribofuranose</text>
        <dbReference type="Rhea" id="RHEA:25432"/>
        <dbReference type="ChEBI" id="CHEBI:27476"/>
        <dbReference type="ChEBI" id="CHEBI:47002"/>
        <dbReference type="EC" id="5.4.99.62"/>
    </reaction>
</comment>
<sequence length="74" mass="8097">MLKGIDPLPSPEMLRVLCEMGYGDEQCKALARFDFHDCVAGACACACAIVQTGERKAWSNFMFKKGVIAGELRP</sequence>
<dbReference type="EMBL" id="CP035503">
    <property type="protein sequence ID" value="QDL37117.1"/>
    <property type="molecule type" value="Genomic_DNA"/>
</dbReference>
<name>A0A515D9N5_9BURK</name>
<dbReference type="RefSeq" id="WP_142818284.1">
    <property type="nucleotide sequence ID" value="NZ_CP035503.1"/>
</dbReference>
<evidence type="ECO:0000313" key="4">
    <source>
        <dbReference type="EMBL" id="QDL37117.1"/>
    </source>
</evidence>
<keyword evidence="5" id="KW-1185">Reference proteome</keyword>
<dbReference type="Pfam" id="PF05025">
    <property type="entry name" value="RbsD_FucU"/>
    <property type="match status" value="1"/>
</dbReference>
<dbReference type="EC" id="5.4.99.62" evidence="2"/>
<dbReference type="AlphaFoldDB" id="A0A515D9N5"/>
<dbReference type="KEGG" id="rhf:EUB48_07320"/>
<dbReference type="Proteomes" id="UP000316798">
    <property type="component" value="Chromosome"/>
</dbReference>
<dbReference type="OrthoDB" id="7947972at2"/>
<reference evidence="4 5" key="1">
    <citation type="submission" date="2019-01" db="EMBL/GenBank/DDBJ databases">
        <title>Genomic insights into a novel species Rhodoferax sp.</title>
        <authorList>
            <person name="Jin L."/>
        </authorList>
    </citation>
    <scope>NUCLEOTIDE SEQUENCE [LARGE SCALE GENOMIC DNA]</scope>
    <source>
        <strain evidence="4 5">CHu59-6-5</strain>
    </source>
</reference>
<dbReference type="GO" id="GO:0048029">
    <property type="term" value="F:monosaccharide binding"/>
    <property type="evidence" value="ECO:0007669"/>
    <property type="project" value="InterPro"/>
</dbReference>
<dbReference type="SUPFAM" id="SSF102546">
    <property type="entry name" value="RbsD-like"/>
    <property type="match status" value="1"/>
</dbReference>
<dbReference type="GO" id="GO:0062193">
    <property type="term" value="F:D-ribose pyranase activity"/>
    <property type="evidence" value="ECO:0007669"/>
    <property type="project" value="UniProtKB-EC"/>
</dbReference>